<dbReference type="SUPFAM" id="SSF55874">
    <property type="entry name" value="ATPase domain of HSP90 chaperone/DNA topoisomerase II/histidine kinase"/>
    <property type="match status" value="1"/>
</dbReference>
<feature type="domain" description="Histidine kinase" evidence="15">
    <location>
        <begin position="345"/>
        <end position="540"/>
    </location>
</feature>
<dbReference type="Gene3D" id="3.30.450.20">
    <property type="entry name" value="PAS domain"/>
    <property type="match status" value="2"/>
</dbReference>
<dbReference type="Gene3D" id="3.30.565.10">
    <property type="entry name" value="Histidine kinase-like ATPase, C-terminal domain"/>
    <property type="match status" value="1"/>
</dbReference>
<dbReference type="SMART" id="SM00387">
    <property type="entry name" value="HATPase_c"/>
    <property type="match status" value="1"/>
</dbReference>
<gene>
    <name evidence="17" type="ORF">SAMN04487819_103159</name>
</gene>
<dbReference type="SUPFAM" id="SSF55785">
    <property type="entry name" value="PYP-like sensor domain (PAS domain)"/>
    <property type="match status" value="1"/>
</dbReference>
<keyword evidence="5" id="KW-0597">Phosphoprotein</keyword>
<keyword evidence="6" id="KW-0808">Transferase</keyword>
<evidence type="ECO:0000256" key="6">
    <source>
        <dbReference type="ARBA" id="ARBA00022679"/>
    </source>
</evidence>
<keyword evidence="9 17" id="KW-0418">Kinase</keyword>
<evidence type="ECO:0000313" key="18">
    <source>
        <dbReference type="Proteomes" id="UP000198716"/>
    </source>
</evidence>
<dbReference type="GO" id="GO:0005886">
    <property type="term" value="C:plasma membrane"/>
    <property type="evidence" value="ECO:0007669"/>
    <property type="project" value="UniProtKB-SubCell"/>
</dbReference>
<dbReference type="InterPro" id="IPR033463">
    <property type="entry name" value="sCache_3"/>
</dbReference>
<keyword evidence="12" id="KW-0902">Two-component regulatory system</keyword>
<evidence type="ECO:0000256" key="7">
    <source>
        <dbReference type="ARBA" id="ARBA00022692"/>
    </source>
</evidence>
<evidence type="ECO:0000313" key="17">
    <source>
        <dbReference type="EMBL" id="SFD78924.1"/>
    </source>
</evidence>
<keyword evidence="8" id="KW-0547">Nucleotide-binding</keyword>
<evidence type="ECO:0000256" key="14">
    <source>
        <dbReference type="SAM" id="Phobius"/>
    </source>
</evidence>
<name>A0A1I1V7Q3_9ACTN</name>
<dbReference type="PRINTS" id="PR00344">
    <property type="entry name" value="BCTRLSENSOR"/>
</dbReference>
<evidence type="ECO:0000256" key="1">
    <source>
        <dbReference type="ARBA" id="ARBA00000085"/>
    </source>
</evidence>
<evidence type="ECO:0000256" key="8">
    <source>
        <dbReference type="ARBA" id="ARBA00022741"/>
    </source>
</evidence>
<keyword evidence="11 14" id="KW-1133">Transmembrane helix</keyword>
<evidence type="ECO:0000259" key="16">
    <source>
        <dbReference type="PROSITE" id="PS50112"/>
    </source>
</evidence>
<dbReference type="EC" id="2.7.13.3" evidence="3"/>
<evidence type="ECO:0000256" key="10">
    <source>
        <dbReference type="ARBA" id="ARBA00022840"/>
    </source>
</evidence>
<evidence type="ECO:0000256" key="5">
    <source>
        <dbReference type="ARBA" id="ARBA00022553"/>
    </source>
</evidence>
<dbReference type="GO" id="GO:0005524">
    <property type="term" value="F:ATP binding"/>
    <property type="evidence" value="ECO:0007669"/>
    <property type="project" value="UniProtKB-KW"/>
</dbReference>
<dbReference type="InterPro" id="IPR000014">
    <property type="entry name" value="PAS"/>
</dbReference>
<dbReference type="Proteomes" id="UP000198716">
    <property type="component" value="Unassembled WGS sequence"/>
</dbReference>
<dbReference type="AlphaFoldDB" id="A0A1I1V7Q3"/>
<dbReference type="InterPro" id="IPR003594">
    <property type="entry name" value="HATPase_dom"/>
</dbReference>
<dbReference type="InterPro" id="IPR035965">
    <property type="entry name" value="PAS-like_dom_sf"/>
</dbReference>
<feature type="domain" description="PAS" evidence="16">
    <location>
        <begin position="223"/>
        <end position="268"/>
    </location>
</feature>
<evidence type="ECO:0000259" key="15">
    <source>
        <dbReference type="PROSITE" id="PS50109"/>
    </source>
</evidence>
<dbReference type="PROSITE" id="PS50112">
    <property type="entry name" value="PAS"/>
    <property type="match status" value="1"/>
</dbReference>
<dbReference type="PANTHER" id="PTHR43547">
    <property type="entry name" value="TWO-COMPONENT HISTIDINE KINASE"/>
    <property type="match status" value="1"/>
</dbReference>
<comment type="subcellular location">
    <subcellularLocation>
        <location evidence="2">Cell membrane</location>
        <topology evidence="2">Multi-pass membrane protein</topology>
    </subcellularLocation>
</comment>
<dbReference type="PROSITE" id="PS50109">
    <property type="entry name" value="HIS_KIN"/>
    <property type="match status" value="1"/>
</dbReference>
<evidence type="ECO:0000256" key="2">
    <source>
        <dbReference type="ARBA" id="ARBA00004651"/>
    </source>
</evidence>
<dbReference type="InterPro" id="IPR004358">
    <property type="entry name" value="Sig_transdc_His_kin-like_C"/>
</dbReference>
<dbReference type="Pfam" id="PF02518">
    <property type="entry name" value="HATPase_c"/>
    <property type="match status" value="1"/>
</dbReference>
<sequence length="549" mass="59409">MTVDHRSRVRDRAARGTRWSLARRLFVLQIVIVLVVVLSGACLAWYSARARNQQAARNEVRAVAETLAATPLVGSALDSADPSARLQPVARRVTSRAGVDFVTIMDTRGIRYTHPEPERIGERFWGHIGPALRGNTFTETYTGTLGPSVRAVAPVVDRQGEVRALVSVGIKVRALSRRLRDQLRALLLVACGALLFGGLATYAVSVRMRGHTHGLTPAELSGMYEYHEAVLHTVGEGLLLISPDGVVTLCNDGAATLLGLGTEHVAGRRVESLGLPGALIGVLSNGAPVRDEPHLVEDRVLLVTVEAAHSDRALGNVVTLRDHTELRTLNRELDTLRGFSESLRSRAHESANRLHTIVSLVELGRTEQAVEFATSELRTAQQLTDRVVCAVDEPVLTALLLGKSAQARERGVEVRITEDTHVGSVPRVGSRDLVTILGNLIDNAVDAVLLAENRAPVVAVTVRAERDSLLLRVADNGSGVDVEDTRKLFRDGHSGKDERRGIGLALVGRSVRRHGGWIEVCNGSEGLRGAVFTVRLPLEHSRPDDPDDT</sequence>
<dbReference type="SUPFAM" id="SSF103190">
    <property type="entry name" value="Sensory domain-like"/>
    <property type="match status" value="1"/>
</dbReference>
<dbReference type="InterPro" id="IPR036890">
    <property type="entry name" value="HATPase_C_sf"/>
</dbReference>
<evidence type="ECO:0000256" key="13">
    <source>
        <dbReference type="ARBA" id="ARBA00023136"/>
    </source>
</evidence>
<keyword evidence="13 14" id="KW-0472">Membrane</keyword>
<keyword evidence="7 14" id="KW-0812">Transmembrane</keyword>
<evidence type="ECO:0000256" key="3">
    <source>
        <dbReference type="ARBA" id="ARBA00012438"/>
    </source>
</evidence>
<dbReference type="CDD" id="cd18773">
    <property type="entry name" value="PDC1_HK_sensor"/>
    <property type="match status" value="1"/>
</dbReference>
<dbReference type="GO" id="GO:0000155">
    <property type="term" value="F:phosphorelay sensor kinase activity"/>
    <property type="evidence" value="ECO:0007669"/>
    <property type="project" value="TreeGrafter"/>
</dbReference>
<evidence type="ECO:0000256" key="12">
    <source>
        <dbReference type="ARBA" id="ARBA00023012"/>
    </source>
</evidence>
<reference evidence="18" key="1">
    <citation type="submission" date="2016-10" db="EMBL/GenBank/DDBJ databases">
        <authorList>
            <person name="Varghese N."/>
            <person name="Submissions S."/>
        </authorList>
    </citation>
    <scope>NUCLEOTIDE SEQUENCE [LARGE SCALE GENOMIC DNA]</scope>
    <source>
        <strain evidence="18">DSM 45004</strain>
    </source>
</reference>
<feature type="transmembrane region" description="Helical" evidence="14">
    <location>
        <begin position="26"/>
        <end position="48"/>
    </location>
</feature>
<protein>
    <recommendedName>
        <fullName evidence="3">histidine kinase</fullName>
        <ecNumber evidence="3">2.7.13.3</ecNumber>
    </recommendedName>
</protein>
<evidence type="ECO:0000256" key="4">
    <source>
        <dbReference type="ARBA" id="ARBA00022475"/>
    </source>
</evidence>
<dbReference type="PANTHER" id="PTHR43547:SF10">
    <property type="entry name" value="SENSOR HISTIDINE KINASE DCUS"/>
    <property type="match status" value="1"/>
</dbReference>
<keyword evidence="10" id="KW-0067">ATP-binding</keyword>
<evidence type="ECO:0000256" key="11">
    <source>
        <dbReference type="ARBA" id="ARBA00022989"/>
    </source>
</evidence>
<evidence type="ECO:0000256" key="9">
    <source>
        <dbReference type="ARBA" id="ARBA00022777"/>
    </source>
</evidence>
<feature type="transmembrane region" description="Helical" evidence="14">
    <location>
        <begin position="185"/>
        <end position="204"/>
    </location>
</feature>
<keyword evidence="4" id="KW-1003">Cell membrane</keyword>
<dbReference type="RefSeq" id="WP_217641378.1">
    <property type="nucleotide sequence ID" value="NZ_FOMZ01000003.1"/>
</dbReference>
<comment type="catalytic activity">
    <reaction evidence="1">
        <text>ATP + protein L-histidine = ADP + protein N-phospho-L-histidine.</text>
        <dbReference type="EC" id="2.7.13.3"/>
    </reaction>
</comment>
<dbReference type="EMBL" id="FOMZ01000003">
    <property type="protein sequence ID" value="SFD78924.1"/>
    <property type="molecule type" value="Genomic_DNA"/>
</dbReference>
<dbReference type="InterPro" id="IPR029151">
    <property type="entry name" value="Sensor-like_sf"/>
</dbReference>
<proteinExistence type="predicted"/>
<dbReference type="Pfam" id="PF17203">
    <property type="entry name" value="sCache_3_2"/>
    <property type="match status" value="1"/>
</dbReference>
<keyword evidence="18" id="KW-1185">Reference proteome</keyword>
<accession>A0A1I1V7Q3</accession>
<dbReference type="InterPro" id="IPR005467">
    <property type="entry name" value="His_kinase_dom"/>
</dbReference>
<organism evidence="17 18">
    <name type="scientific">Actinopolyspora alba</name>
    <dbReference type="NCBI Taxonomy" id="673379"/>
    <lineage>
        <taxon>Bacteria</taxon>
        <taxon>Bacillati</taxon>
        <taxon>Actinomycetota</taxon>
        <taxon>Actinomycetes</taxon>
        <taxon>Actinopolysporales</taxon>
        <taxon>Actinopolysporaceae</taxon>
        <taxon>Actinopolyspora</taxon>
        <taxon>Actinopolyspora alba group</taxon>
    </lineage>
</organism>